<dbReference type="OrthoDB" id="10009520at2759"/>
<reference evidence="1 2" key="1">
    <citation type="journal article" date="2018" name="G3 (Bethesda)">
        <title>Phylogenetic and Phylogenomic Definition of Rhizopus Species.</title>
        <authorList>
            <person name="Gryganskyi A.P."/>
            <person name="Golan J."/>
            <person name="Dolatabadi S."/>
            <person name="Mondo S."/>
            <person name="Robb S."/>
            <person name="Idnurm A."/>
            <person name="Muszewska A."/>
            <person name="Steczkiewicz K."/>
            <person name="Masonjones S."/>
            <person name="Liao H.L."/>
            <person name="Gajdeczka M.T."/>
            <person name="Anike F."/>
            <person name="Vuek A."/>
            <person name="Anishchenko I.M."/>
            <person name="Voigt K."/>
            <person name="de Hoog G.S."/>
            <person name="Smith M.E."/>
            <person name="Heitman J."/>
            <person name="Vilgalys R."/>
            <person name="Stajich J.E."/>
        </authorList>
    </citation>
    <scope>NUCLEOTIDE SEQUENCE [LARGE SCALE GENOMIC DNA]</scope>
    <source>
        <strain evidence="1 2">LSU 92-RS-03</strain>
    </source>
</reference>
<feature type="non-terminal residue" evidence="1">
    <location>
        <position position="1"/>
    </location>
</feature>
<gene>
    <name evidence="1" type="ORF">CU098_003372</name>
</gene>
<comment type="caution">
    <text evidence="1">The sequence shown here is derived from an EMBL/GenBank/DDBJ whole genome shotgun (WGS) entry which is preliminary data.</text>
</comment>
<protein>
    <submittedName>
        <fullName evidence="1">Uncharacterized protein</fullName>
    </submittedName>
</protein>
<dbReference type="Proteomes" id="UP000253551">
    <property type="component" value="Unassembled WGS sequence"/>
</dbReference>
<accession>A0A367IZS3</accession>
<organism evidence="1 2">
    <name type="scientific">Rhizopus stolonifer</name>
    <name type="common">Rhizopus nigricans</name>
    <dbReference type="NCBI Taxonomy" id="4846"/>
    <lineage>
        <taxon>Eukaryota</taxon>
        <taxon>Fungi</taxon>
        <taxon>Fungi incertae sedis</taxon>
        <taxon>Mucoromycota</taxon>
        <taxon>Mucoromycotina</taxon>
        <taxon>Mucoromycetes</taxon>
        <taxon>Mucorales</taxon>
        <taxon>Mucorineae</taxon>
        <taxon>Rhizopodaceae</taxon>
        <taxon>Rhizopus</taxon>
    </lineage>
</organism>
<name>A0A367IZS3_RHIST</name>
<dbReference type="Pfam" id="PF26200">
    <property type="entry name" value="Rcat_RNF216"/>
    <property type="match status" value="1"/>
</dbReference>
<evidence type="ECO:0000313" key="2">
    <source>
        <dbReference type="Proteomes" id="UP000253551"/>
    </source>
</evidence>
<dbReference type="AlphaFoldDB" id="A0A367IZS3"/>
<proteinExistence type="predicted"/>
<dbReference type="EMBL" id="PJQM01004831">
    <property type="protein sequence ID" value="RCH83182.1"/>
    <property type="molecule type" value="Genomic_DNA"/>
</dbReference>
<evidence type="ECO:0000313" key="1">
    <source>
        <dbReference type="EMBL" id="RCH83182.1"/>
    </source>
</evidence>
<sequence length="154" mass="17846">WDIASDLEMAYKRLIKTRRGMVLKCKNPECKIDTCLQCQRPFRGLHKCWEKEADGLRLYVEKAMADAVKRTHFCGHFRAVPGSKCTECNKCDLYKTDPEDQAIELAAEKAKHQYLQANPQIGQKIPDAMIIGPKNEWKKEIIIQCFERVLNIFT</sequence>
<dbReference type="STRING" id="4846.A0A367IZS3"/>
<keyword evidence="2" id="KW-1185">Reference proteome</keyword>